<evidence type="ECO:0000259" key="2">
    <source>
        <dbReference type="PROSITE" id="PS51677"/>
    </source>
</evidence>
<feature type="region of interest" description="Disordered" evidence="1">
    <location>
        <begin position="33"/>
        <end position="127"/>
    </location>
</feature>
<dbReference type="SUPFAM" id="SSF88713">
    <property type="entry name" value="Glycoside hydrolase/deacetylase"/>
    <property type="match status" value="1"/>
</dbReference>
<dbReference type="CDD" id="cd10917">
    <property type="entry name" value="CE4_NodB_like_6s_7s"/>
    <property type="match status" value="1"/>
</dbReference>
<feature type="domain" description="NodB homology" evidence="2">
    <location>
        <begin position="136"/>
        <end position="318"/>
    </location>
</feature>
<dbReference type="PANTHER" id="PTHR10587:SF137">
    <property type="entry name" value="4-DEOXY-4-FORMAMIDO-L-ARABINOSE-PHOSPHOUNDECAPRENOL DEFORMYLASE ARND-RELATED"/>
    <property type="match status" value="1"/>
</dbReference>
<evidence type="ECO:0000256" key="1">
    <source>
        <dbReference type="SAM" id="MobiDB-lite"/>
    </source>
</evidence>
<dbReference type="EMBL" id="BAABHS010000003">
    <property type="protein sequence ID" value="GAA4951102.1"/>
    <property type="molecule type" value="Genomic_DNA"/>
</dbReference>
<comment type="caution">
    <text evidence="3">The sequence shown here is derived from an EMBL/GenBank/DDBJ whole genome shotgun (WGS) entry which is preliminary data.</text>
</comment>
<evidence type="ECO:0000313" key="4">
    <source>
        <dbReference type="Proteomes" id="UP001500466"/>
    </source>
</evidence>
<protein>
    <recommendedName>
        <fullName evidence="2">NodB homology domain-containing protein</fullName>
    </recommendedName>
</protein>
<dbReference type="Proteomes" id="UP001500466">
    <property type="component" value="Unassembled WGS sequence"/>
</dbReference>
<gene>
    <name evidence="3" type="ORF">GCM10023205_09880</name>
</gene>
<dbReference type="PROSITE" id="PS51677">
    <property type="entry name" value="NODB"/>
    <property type="match status" value="1"/>
</dbReference>
<feature type="compositionally biased region" description="Low complexity" evidence="1">
    <location>
        <begin position="80"/>
        <end position="119"/>
    </location>
</feature>
<keyword evidence="4" id="KW-1185">Reference proteome</keyword>
<sequence>MPLVREARAARGKRVRNTVAAAAVLALTAAGCASGGAGQTHAGHGSRPATPNAPGPQAAPDPHLGRGGPDPTAPGGGPSAGASAAPTPRTTAPQAPAPRTSASPSPSTQAPAPRTTSPSQAPVSQGVVRHTAEAGRNVALTFDDGPSPVWTPKVLALLDQYDVKATFCIVGEQAREYPNLVRRIVAKGHRLCDHTETHDEKLARLPAADVRREIGSARDAILAAVPGAEIPWFRAPGGGWSTTIKQTAASYGMKPLDWSVDSRDWERGGVDHILATIKSELRPGGVVLMHDAGGDRSQSVAVLARLLPWLVNQGYSFDFPA</sequence>
<name>A0ABP9GV73_9ACTN</name>
<dbReference type="Pfam" id="PF01522">
    <property type="entry name" value="Polysacc_deac_1"/>
    <property type="match status" value="1"/>
</dbReference>
<evidence type="ECO:0000313" key="3">
    <source>
        <dbReference type="EMBL" id="GAA4951102.1"/>
    </source>
</evidence>
<dbReference type="PANTHER" id="PTHR10587">
    <property type="entry name" value="GLYCOSYL TRANSFERASE-RELATED"/>
    <property type="match status" value="1"/>
</dbReference>
<dbReference type="PROSITE" id="PS51257">
    <property type="entry name" value="PROKAR_LIPOPROTEIN"/>
    <property type="match status" value="1"/>
</dbReference>
<dbReference type="InterPro" id="IPR050248">
    <property type="entry name" value="Polysacc_deacetylase_ArnD"/>
</dbReference>
<dbReference type="RefSeq" id="WP_345674016.1">
    <property type="nucleotide sequence ID" value="NZ_BAABHS010000003.1"/>
</dbReference>
<organism evidence="3 4">
    <name type="scientific">Yinghuangia aomiensis</name>
    <dbReference type="NCBI Taxonomy" id="676205"/>
    <lineage>
        <taxon>Bacteria</taxon>
        <taxon>Bacillati</taxon>
        <taxon>Actinomycetota</taxon>
        <taxon>Actinomycetes</taxon>
        <taxon>Kitasatosporales</taxon>
        <taxon>Streptomycetaceae</taxon>
        <taxon>Yinghuangia</taxon>
    </lineage>
</organism>
<dbReference type="InterPro" id="IPR002509">
    <property type="entry name" value="NODB_dom"/>
</dbReference>
<dbReference type="InterPro" id="IPR011330">
    <property type="entry name" value="Glyco_hydro/deAcase_b/a-brl"/>
</dbReference>
<proteinExistence type="predicted"/>
<accession>A0ABP9GV73</accession>
<dbReference type="Gene3D" id="3.20.20.370">
    <property type="entry name" value="Glycoside hydrolase/deacetylase"/>
    <property type="match status" value="1"/>
</dbReference>
<reference evidence="4" key="1">
    <citation type="journal article" date="2019" name="Int. J. Syst. Evol. Microbiol.">
        <title>The Global Catalogue of Microorganisms (GCM) 10K type strain sequencing project: providing services to taxonomists for standard genome sequencing and annotation.</title>
        <authorList>
            <consortium name="The Broad Institute Genomics Platform"/>
            <consortium name="The Broad Institute Genome Sequencing Center for Infectious Disease"/>
            <person name="Wu L."/>
            <person name="Ma J."/>
        </authorList>
    </citation>
    <scope>NUCLEOTIDE SEQUENCE [LARGE SCALE GENOMIC DNA]</scope>
    <source>
        <strain evidence="4">JCM 17986</strain>
    </source>
</reference>